<evidence type="ECO:0008006" key="4">
    <source>
        <dbReference type="Google" id="ProtNLM"/>
    </source>
</evidence>
<dbReference type="EMBL" id="CP027860">
    <property type="protein sequence ID" value="AVP95726.1"/>
    <property type="molecule type" value="Genomic_DNA"/>
</dbReference>
<sequence length="1318" mass="136573">MKKRMITWVIGLALSTNIASAAPGELATPPLLIDDLSGQTLLDSAIANNPAGDTVMIWLVEDPDTNLREIRYQRFDEHAEPIGAYDVVAGPLTGLSSPSVALGDTGTFWVVWQQDGADTDGTGIMARIWQADAQFLSEPFLVNQITTGDQQTPSISFDPDSYQVLVVWDSPAPGGGHAVMLREFNHWGTPTCPSCIETQVNALASPRLTTPQVVANNVWPSQVFWLAPSPDSPFDDRVHQMELLADFSPAWSEPEVWGRDLLIDGDVEHFDVARNPEGWYFNSVAYDIGEHAYVDDGPMWNVPVYLDAGYCDLRGNAVGRNSVNGLLLNCLYENQRIPFIGLSEQSTMLPIPVLADWLPPYQPGQIEAFDLAMDVDGNGLVPVQLPPSYGGSEPVLAVLRLRGQREVPMSLSVQAAESALAGSVITYAFQVRNLSTSWPQQVDNLKGLELNIELPEGAVPTDFHDYGWRCSGSALLTCRTLAPLRAGQIADISFDIEAPHVPGPLVVQAHLSSIVNSSPTEVTVTATTDIAPEDLSPNSFALPTLSPVALGTVYEAGVSVAGISAPVPIAITNGRYSIEGRPFTSEPGVVENGEWVNVQHTSASTYATTAVTVLTIGDKNASMTTTTGAEGTMPLPFQFVDATAVPPNTTVTSNPVSILGLTQASSISVQNGSYAINGGPFQTQPGMIAPDASVQVRHTSAHGFSNTVDTVLSIGGVSDTFSSTTQAIDSTPDAFWFAAQSNQVRGSLVTSNAIVPQGFNTPIPVQVQNGSYSINNGPFTTASGTIAPGNQIRVQHTAASSFQTSVLTTLTLGGISGSFISHSELRDDDPNLPVLPMRSDVPRNSLQTSSAFSITGINDVVSIGIVNGAYAINGGAYQTSAGTVRSGDTVQISHTSASGFAQQTASTLSVGSGTVSFVSQTEFADTTPDPYAFAALNNVPRSTEQTSNVVTVAGINTAAAISVTGGTYSINNGPFVSTSGAISVGDSVRVRHVSAASFSTAAIATLSIGGAIANFTSVTEAIDTTPSAFDPTDLNNVPIATLVSAAPIVVNGINAPTPISVSNGSFTINGGSAQTVAGTVNPGDTVIVRHVSAATFATATETVLTIGGISGLFRSTTEAADSIPSNFSFAAQTGLATNVAATSPTVTVTGINTASPISVTGGSYAINSGAFVTTAGTVNAGDQVRVRVTTAAAANTAVNATLTIGGVSANFTATTGSVDTTPNVFAFTDVVDARRGKSVTSASVTVNGINASVPITVSGAGVKYSKNGGTFTSNAGTVANGDQIRLQLTASANANTTVNAIATVGGISDTWSVTTGTR</sequence>
<protein>
    <recommendedName>
        <fullName evidence="4">DUF11 domain-containing protein</fullName>
    </recommendedName>
</protein>
<dbReference type="KEGG" id="xba:C7S18_00295"/>
<dbReference type="OrthoDB" id="5702412at2"/>
<reference evidence="2 3" key="1">
    <citation type="submission" date="2018-03" db="EMBL/GenBank/DDBJ databases">
        <title>Ahniella affigens gen. nov., sp. nov., a gammaproteobacterium isolated from sandy soil near a stream.</title>
        <authorList>
            <person name="Ko Y."/>
            <person name="Kim J.-H."/>
        </authorList>
    </citation>
    <scope>NUCLEOTIDE SEQUENCE [LARGE SCALE GENOMIC DNA]</scope>
    <source>
        <strain evidence="2 3">D13</strain>
    </source>
</reference>
<organism evidence="2 3">
    <name type="scientific">Ahniella affigens</name>
    <dbReference type="NCBI Taxonomy" id="2021234"/>
    <lineage>
        <taxon>Bacteria</taxon>
        <taxon>Pseudomonadati</taxon>
        <taxon>Pseudomonadota</taxon>
        <taxon>Gammaproteobacteria</taxon>
        <taxon>Lysobacterales</taxon>
        <taxon>Rhodanobacteraceae</taxon>
        <taxon>Ahniella</taxon>
    </lineage>
</organism>
<dbReference type="RefSeq" id="WP_106889655.1">
    <property type="nucleotide sequence ID" value="NZ_CP027860.1"/>
</dbReference>
<reference evidence="2 3" key="2">
    <citation type="submission" date="2018-03" db="EMBL/GenBank/DDBJ databases">
        <authorList>
            <person name="Keele B.F."/>
        </authorList>
    </citation>
    <scope>NUCLEOTIDE SEQUENCE [LARGE SCALE GENOMIC DNA]</scope>
    <source>
        <strain evidence="2 3">D13</strain>
    </source>
</reference>
<keyword evidence="3" id="KW-1185">Reference proteome</keyword>
<evidence type="ECO:0000313" key="3">
    <source>
        <dbReference type="Proteomes" id="UP000241074"/>
    </source>
</evidence>
<dbReference type="Proteomes" id="UP000241074">
    <property type="component" value="Chromosome"/>
</dbReference>
<evidence type="ECO:0000256" key="1">
    <source>
        <dbReference type="SAM" id="SignalP"/>
    </source>
</evidence>
<gene>
    <name evidence="2" type="ORF">C7S18_00295</name>
</gene>
<feature type="signal peptide" evidence="1">
    <location>
        <begin position="1"/>
        <end position="21"/>
    </location>
</feature>
<name>A0A2P1PLM6_9GAMM</name>
<keyword evidence="1" id="KW-0732">Signal</keyword>
<feature type="chain" id="PRO_5015179082" description="DUF11 domain-containing protein" evidence="1">
    <location>
        <begin position="22"/>
        <end position="1318"/>
    </location>
</feature>
<evidence type="ECO:0000313" key="2">
    <source>
        <dbReference type="EMBL" id="AVP95726.1"/>
    </source>
</evidence>
<accession>A0A2P1PLM6</accession>
<proteinExistence type="predicted"/>